<keyword evidence="2" id="KW-1185">Reference proteome</keyword>
<sequence length="132" mass="14490">MSDKLKNSENLTKPFDQDIEKTARQIADKYQIVLTHEDGMWFGRGLEMPTVFGEGSTPDECTENTIEALSSAAATMLEAGCTPPIPANIGKRSEQVNIRLTVEEKKVLETCAKSRGYRGLGDYMRAGALAFS</sequence>
<dbReference type="KEGG" id="pbas:SMSP2_02907"/>
<dbReference type="InterPro" id="IPR035069">
    <property type="entry name" value="TTHA1013/TTHA0281-like"/>
</dbReference>
<name>A0A1Q2MIK8_9BACT</name>
<dbReference type="SUPFAM" id="SSF143100">
    <property type="entry name" value="TTHA1013/TTHA0281-like"/>
    <property type="match status" value="1"/>
</dbReference>
<protein>
    <submittedName>
        <fullName evidence="1">Uncharacterized protein</fullName>
    </submittedName>
</protein>
<dbReference type="RefSeq" id="WP_146684704.1">
    <property type="nucleotide sequence ID" value="NZ_CP019646.1"/>
</dbReference>
<dbReference type="Gene3D" id="3.30.160.250">
    <property type="match status" value="1"/>
</dbReference>
<proteinExistence type="predicted"/>
<dbReference type="Proteomes" id="UP000188181">
    <property type="component" value="Chromosome"/>
</dbReference>
<dbReference type="EMBL" id="CP019646">
    <property type="protein sequence ID" value="AQQ72521.1"/>
    <property type="molecule type" value="Genomic_DNA"/>
</dbReference>
<evidence type="ECO:0000313" key="1">
    <source>
        <dbReference type="EMBL" id="AQQ72521.1"/>
    </source>
</evidence>
<reference evidence="2" key="1">
    <citation type="submission" date="2017-02" db="EMBL/GenBank/DDBJ databases">
        <title>Comparative genomics and description of representatives of a novel lineage of planctomycetes thriving in anoxic sediments.</title>
        <authorList>
            <person name="Spring S."/>
            <person name="Bunk B."/>
            <person name="Sproer C."/>
        </authorList>
    </citation>
    <scope>NUCLEOTIDE SEQUENCE [LARGE SCALE GENOMIC DNA]</scope>
    <source>
        <strain evidence="2">SM-Chi-D1</strain>
    </source>
</reference>
<gene>
    <name evidence="1" type="ORF">SMSP2_02907</name>
</gene>
<organism evidence="1 2">
    <name type="scientific">Limihaloglobus sulfuriphilus</name>
    <dbReference type="NCBI Taxonomy" id="1851148"/>
    <lineage>
        <taxon>Bacteria</taxon>
        <taxon>Pseudomonadati</taxon>
        <taxon>Planctomycetota</taxon>
        <taxon>Phycisphaerae</taxon>
        <taxon>Sedimentisphaerales</taxon>
        <taxon>Sedimentisphaeraceae</taxon>
        <taxon>Limihaloglobus</taxon>
    </lineage>
</organism>
<dbReference type="AlphaFoldDB" id="A0A1Q2MIK8"/>
<evidence type="ECO:0000313" key="2">
    <source>
        <dbReference type="Proteomes" id="UP000188181"/>
    </source>
</evidence>
<accession>A0A1Q2MIK8</accession>
<dbReference type="STRING" id="1851148.SMSP2_02907"/>